<evidence type="ECO:0000256" key="5">
    <source>
        <dbReference type="ARBA" id="ARBA00023157"/>
    </source>
</evidence>
<keyword evidence="6" id="KW-0732">Signal</keyword>
<dbReference type="EMBL" id="OU895879">
    <property type="protein sequence ID" value="CAG9806358.1"/>
    <property type="molecule type" value="Genomic_DNA"/>
</dbReference>
<dbReference type="PROSITE" id="PS00139">
    <property type="entry name" value="THIOL_PROTEASE_CYS"/>
    <property type="match status" value="2"/>
</dbReference>
<dbReference type="SUPFAM" id="SSF54001">
    <property type="entry name" value="Cysteine proteinases"/>
    <property type="match status" value="2"/>
</dbReference>
<evidence type="ECO:0000313" key="8">
    <source>
        <dbReference type="EMBL" id="CAG9806358.1"/>
    </source>
</evidence>
<dbReference type="InterPro" id="IPR000169">
    <property type="entry name" value="Pept_cys_AS"/>
</dbReference>
<keyword evidence="4" id="KW-0788">Thiol protease</keyword>
<reference evidence="8" key="2">
    <citation type="submission" date="2022-10" db="EMBL/GenBank/DDBJ databases">
        <authorList>
            <consortium name="ENA_rothamsted_submissions"/>
            <consortium name="culmorum"/>
            <person name="King R."/>
        </authorList>
    </citation>
    <scope>NUCLEOTIDE SEQUENCE</scope>
</reference>
<evidence type="ECO:0000256" key="1">
    <source>
        <dbReference type="ARBA" id="ARBA00008455"/>
    </source>
</evidence>
<feature type="signal peptide" evidence="6">
    <location>
        <begin position="1"/>
        <end position="15"/>
    </location>
</feature>
<evidence type="ECO:0000256" key="4">
    <source>
        <dbReference type="ARBA" id="ARBA00022807"/>
    </source>
</evidence>
<dbReference type="InterPro" id="IPR013128">
    <property type="entry name" value="Peptidase_C1A"/>
</dbReference>
<dbReference type="InterPro" id="IPR038765">
    <property type="entry name" value="Papain-like_cys_pep_sf"/>
</dbReference>
<dbReference type="SMART" id="SM00645">
    <property type="entry name" value="Pept_C1"/>
    <property type="match status" value="2"/>
</dbReference>
<evidence type="ECO:0000256" key="3">
    <source>
        <dbReference type="ARBA" id="ARBA00022801"/>
    </source>
</evidence>
<dbReference type="Pfam" id="PF00112">
    <property type="entry name" value="Peptidase_C1"/>
    <property type="match status" value="3"/>
</dbReference>
<sequence length="536" mass="59580">MKVIVILMFVNCVNPQITFNKWKQALSGIVNTYSLFLDQQVFDMNCAFINAFNSKFGQSFQLGLNEFSSLTFSQFQTKYLGIMVPSQSNRISQIVYSNSGLFARFIEPIDIIPVSKTIPASIDYRNSSLAVQNQKNCGSCWAFTALSILGGWPINALNWILKSGGNAAPAMANYQYYGFKTKCRTNLAKIPVNIKAVVQNYTAGNENMMKEIVANVGPVAAVISVTSVFQLYKSGIFYDTTCNSNCGYVNHAVVIVGYGRNATTNLDYWIVKNTWGTTWGQLGYIYMSRNRGNNCNIACYAIHLGLVVPKTADRISSTTYSETMHSPLMSIMPTTDSSSTTVADSVDYSNYTLAVKHQLNCGSCWAFSVLDTLESRLKRLNNSYNTKLSPQYLVDCDTRDYACGGGWPINALNWIVQGGGNAVPAWTDYQYYGFKLRCRVTPKIHMGIVATVQNFTGGNENMMKELVSNYGPLTSVISVTSYFQLYKSGIFYDTTCNSNCATVNHAIVIVGYGRNVTTNMDYWIVKNSWVTNSFLN</sequence>
<dbReference type="InterPro" id="IPR000668">
    <property type="entry name" value="Peptidase_C1A_C"/>
</dbReference>
<dbReference type="PRINTS" id="PR00705">
    <property type="entry name" value="PAPAIN"/>
</dbReference>
<dbReference type="InterPro" id="IPR039417">
    <property type="entry name" value="Peptidase_C1A_papain-like"/>
</dbReference>
<proteinExistence type="inferred from homology"/>
<evidence type="ECO:0000313" key="9">
    <source>
        <dbReference type="Proteomes" id="UP001153620"/>
    </source>
</evidence>
<dbReference type="Gene3D" id="3.90.70.10">
    <property type="entry name" value="Cysteine proteinases"/>
    <property type="match status" value="3"/>
</dbReference>
<dbReference type="OrthoDB" id="387093at2759"/>
<protein>
    <recommendedName>
        <fullName evidence="7">Peptidase C1A papain C-terminal domain-containing protein</fullName>
    </recommendedName>
</protein>
<dbReference type="PROSITE" id="PS00639">
    <property type="entry name" value="THIOL_PROTEASE_HIS"/>
    <property type="match status" value="2"/>
</dbReference>
<dbReference type="PANTHER" id="PTHR12411">
    <property type="entry name" value="CYSTEINE PROTEASE FAMILY C1-RELATED"/>
    <property type="match status" value="1"/>
</dbReference>
<keyword evidence="5" id="KW-1015">Disulfide bond</keyword>
<reference evidence="8" key="1">
    <citation type="submission" date="2022-01" db="EMBL/GenBank/DDBJ databases">
        <authorList>
            <person name="King R."/>
        </authorList>
    </citation>
    <scope>NUCLEOTIDE SEQUENCE</scope>
</reference>
<feature type="domain" description="Peptidase C1A papain C-terminal" evidence="7">
    <location>
        <begin position="342"/>
        <end position="535"/>
    </location>
</feature>
<dbReference type="GO" id="GO:0008234">
    <property type="term" value="F:cysteine-type peptidase activity"/>
    <property type="evidence" value="ECO:0007669"/>
    <property type="project" value="UniProtKB-KW"/>
</dbReference>
<gene>
    <name evidence="8" type="ORF">CHIRRI_LOCUS9218</name>
</gene>
<dbReference type="AlphaFoldDB" id="A0A9N9S1B1"/>
<dbReference type="CDD" id="cd02248">
    <property type="entry name" value="Peptidase_C1A"/>
    <property type="match status" value="2"/>
</dbReference>
<dbReference type="GO" id="GO:0006508">
    <property type="term" value="P:proteolysis"/>
    <property type="evidence" value="ECO:0007669"/>
    <property type="project" value="UniProtKB-KW"/>
</dbReference>
<keyword evidence="3" id="KW-0378">Hydrolase</keyword>
<keyword evidence="9" id="KW-1185">Reference proteome</keyword>
<dbReference type="InterPro" id="IPR025660">
    <property type="entry name" value="Pept_his_AS"/>
</dbReference>
<dbReference type="PROSITE" id="PS00640">
    <property type="entry name" value="THIOL_PROTEASE_ASN"/>
    <property type="match status" value="1"/>
</dbReference>
<feature type="chain" id="PRO_5040493270" description="Peptidase C1A papain C-terminal domain-containing protein" evidence="6">
    <location>
        <begin position="16"/>
        <end position="536"/>
    </location>
</feature>
<evidence type="ECO:0000256" key="2">
    <source>
        <dbReference type="ARBA" id="ARBA00022670"/>
    </source>
</evidence>
<evidence type="ECO:0000256" key="6">
    <source>
        <dbReference type="SAM" id="SignalP"/>
    </source>
</evidence>
<keyword evidence="2" id="KW-0645">Protease</keyword>
<organism evidence="8 9">
    <name type="scientific">Chironomus riparius</name>
    <dbReference type="NCBI Taxonomy" id="315576"/>
    <lineage>
        <taxon>Eukaryota</taxon>
        <taxon>Metazoa</taxon>
        <taxon>Ecdysozoa</taxon>
        <taxon>Arthropoda</taxon>
        <taxon>Hexapoda</taxon>
        <taxon>Insecta</taxon>
        <taxon>Pterygota</taxon>
        <taxon>Neoptera</taxon>
        <taxon>Endopterygota</taxon>
        <taxon>Diptera</taxon>
        <taxon>Nematocera</taxon>
        <taxon>Chironomoidea</taxon>
        <taxon>Chironomidae</taxon>
        <taxon>Chironominae</taxon>
        <taxon>Chironomus</taxon>
    </lineage>
</organism>
<dbReference type="Proteomes" id="UP001153620">
    <property type="component" value="Chromosome 3"/>
</dbReference>
<dbReference type="InterPro" id="IPR025661">
    <property type="entry name" value="Pept_asp_AS"/>
</dbReference>
<accession>A0A9N9S1B1</accession>
<name>A0A9N9S1B1_9DIPT</name>
<feature type="domain" description="Peptidase C1A papain C-terminal" evidence="7">
    <location>
        <begin position="118"/>
        <end position="306"/>
    </location>
</feature>
<evidence type="ECO:0000259" key="7">
    <source>
        <dbReference type="SMART" id="SM00645"/>
    </source>
</evidence>
<comment type="similarity">
    <text evidence="1">Belongs to the peptidase C1 family.</text>
</comment>